<evidence type="ECO:0000313" key="3">
    <source>
        <dbReference type="EMBL" id="KAK3926370.1"/>
    </source>
</evidence>
<dbReference type="EMBL" id="JAHWGI010001252">
    <property type="protein sequence ID" value="KAK3926370.1"/>
    <property type="molecule type" value="Genomic_DNA"/>
</dbReference>
<proteinExistence type="predicted"/>
<keyword evidence="1" id="KW-0863">Zinc-finger</keyword>
<evidence type="ECO:0000256" key="1">
    <source>
        <dbReference type="PROSITE-ProRule" id="PRU00042"/>
    </source>
</evidence>
<protein>
    <submittedName>
        <fullName evidence="3">Zinc finger protein C25B8.19c</fullName>
    </submittedName>
</protein>
<accession>A0AAE1HTB1</accession>
<dbReference type="PANTHER" id="PTHR31912">
    <property type="entry name" value="IP13529P"/>
    <property type="match status" value="1"/>
</dbReference>
<dbReference type="Proteomes" id="UP001219518">
    <property type="component" value="Unassembled WGS sequence"/>
</dbReference>
<dbReference type="InterPro" id="IPR013087">
    <property type="entry name" value="Znf_C2H2_type"/>
</dbReference>
<organism evidence="3 4">
    <name type="scientific">Frankliniella fusca</name>
    <dbReference type="NCBI Taxonomy" id="407009"/>
    <lineage>
        <taxon>Eukaryota</taxon>
        <taxon>Metazoa</taxon>
        <taxon>Ecdysozoa</taxon>
        <taxon>Arthropoda</taxon>
        <taxon>Hexapoda</taxon>
        <taxon>Insecta</taxon>
        <taxon>Pterygota</taxon>
        <taxon>Neoptera</taxon>
        <taxon>Paraneoptera</taxon>
        <taxon>Thysanoptera</taxon>
        <taxon>Terebrantia</taxon>
        <taxon>Thripoidea</taxon>
        <taxon>Thripidae</taxon>
        <taxon>Frankliniella</taxon>
    </lineage>
</organism>
<dbReference type="PROSITE" id="PS50157">
    <property type="entry name" value="ZINC_FINGER_C2H2_2"/>
    <property type="match status" value="2"/>
</dbReference>
<feature type="domain" description="C2H2-type" evidence="2">
    <location>
        <begin position="29"/>
        <end position="54"/>
    </location>
</feature>
<keyword evidence="1" id="KW-0862">Zinc</keyword>
<dbReference type="GO" id="GO:0008270">
    <property type="term" value="F:zinc ion binding"/>
    <property type="evidence" value="ECO:0007669"/>
    <property type="project" value="UniProtKB-KW"/>
</dbReference>
<dbReference type="PROSITE" id="PS00028">
    <property type="entry name" value="ZINC_FINGER_C2H2_1"/>
    <property type="match status" value="2"/>
</dbReference>
<comment type="caution">
    <text evidence="3">The sequence shown here is derived from an EMBL/GenBank/DDBJ whole genome shotgun (WGS) entry which is preliminary data.</text>
</comment>
<keyword evidence="4" id="KW-1185">Reference proteome</keyword>
<gene>
    <name evidence="3" type="ORF">KUF71_014617</name>
</gene>
<dbReference type="SMART" id="SM00355">
    <property type="entry name" value="ZnF_C2H2"/>
    <property type="match status" value="2"/>
</dbReference>
<reference evidence="3" key="1">
    <citation type="submission" date="2021-07" db="EMBL/GenBank/DDBJ databases">
        <authorList>
            <person name="Catto M.A."/>
            <person name="Jacobson A."/>
            <person name="Kennedy G."/>
            <person name="Labadie P."/>
            <person name="Hunt B.G."/>
            <person name="Srinivasan R."/>
        </authorList>
    </citation>
    <scope>NUCLEOTIDE SEQUENCE</scope>
    <source>
        <strain evidence="3">PL_HMW_Pooled</strain>
        <tissue evidence="3">Head</tissue>
    </source>
</reference>
<sequence>MVRCGMCSKGFDSLKVFRLHLLSHGGSRFICGEDDCKRTFDICSVFLRHLRNFHKCSDNNTSVTENVSFNANEDPGCDPSGSHQAEEIVTDISDVSVDEFELRYKRSVELLVAKLYKNPSLPRNFVQTLIEDFDLFLSGGFLEILESKVMNALTAANVAPSCIAEIQYIFNYVKDPFKGLKTDHKRMKHFKSNDYYVPPITFTISESRPKLFHTKEGSIIKQVKTTGQFVPFRHVLKNLFELPFALSSTLNYVNFLKSVPANVIRNVVQGKLWKSKVAHFNDTDIVFPADFYYDDVEPNADLGPHSEKLGAGYLLLPALPPACQSKLENIFLVLLIDADDRKSCVPGKTSYNREVFKPVVDEFNYLETKGILCNTSDLGVKRIFFVLNVIRGDNLGVHGVMGFAEGFTANFPCTICRAPKLLTQSMTKENESLLRTVENYSEDLAQENMALTGVKELCVFNSVKSFHVAQSQSIDLMHDGAEGMSHYVLLPVLQHCIESKYFSLEVLNSRIFLFDYGPSDSANKPVPVPLDFRTRTKLKGTAREVMTLVRLLGVIVGDLVPSTDQFWKLYLLHKDIMEITHAKELPLDVLDELRIKIHDHHSLYLELVDRCLPPKFHYFLHYSRKSTEIGPPVHLSSMRAESKHREVVTKYAHAITSRRNLPLSIAIKHQLTMCFRFVSEAPLIPPLICGPGEVIDVEDHLHYLGFKSSLPSLPCSKVHRVNWVNVEGTDYKPRMVLVTGVSNSLAFKFRKIKDIFIISDKPLFVCEHLKNLGYDEHVGGYEVDYSNLYSCVFHEDLYDPFPLYDFLMCTGLRYVVFKHYL</sequence>
<reference evidence="3" key="2">
    <citation type="journal article" date="2023" name="BMC Genomics">
        <title>Pest status, molecular evolution, and epigenetic factors derived from the genome assembly of Frankliniella fusca, a thysanopteran phytovirus vector.</title>
        <authorList>
            <person name="Catto M.A."/>
            <person name="Labadie P.E."/>
            <person name="Jacobson A.L."/>
            <person name="Kennedy G.G."/>
            <person name="Srinivasan R."/>
            <person name="Hunt B.G."/>
        </authorList>
    </citation>
    <scope>NUCLEOTIDE SEQUENCE</scope>
    <source>
        <strain evidence="3">PL_HMW_Pooled</strain>
    </source>
</reference>
<feature type="domain" description="C2H2-type" evidence="2">
    <location>
        <begin position="2"/>
        <end position="29"/>
    </location>
</feature>
<keyword evidence="1" id="KW-0479">Metal-binding</keyword>
<evidence type="ECO:0000259" key="2">
    <source>
        <dbReference type="PROSITE" id="PS50157"/>
    </source>
</evidence>
<dbReference type="AlphaFoldDB" id="A0AAE1HTB1"/>
<dbReference type="PANTHER" id="PTHR31912:SF34">
    <property type="entry name" value="NOTOCHORD-RELATED PROTEIN"/>
    <property type="match status" value="1"/>
</dbReference>
<name>A0AAE1HTB1_9NEOP</name>
<evidence type="ECO:0000313" key="4">
    <source>
        <dbReference type="Proteomes" id="UP001219518"/>
    </source>
</evidence>